<dbReference type="KEGG" id="ocy:OSSY52_00280"/>
<dbReference type="EMBL" id="AP018712">
    <property type="protein sequence ID" value="BBE29887.1"/>
    <property type="molecule type" value="Genomic_DNA"/>
</dbReference>
<accession>A0A7G1G4T3</accession>
<evidence type="ECO:0000256" key="2">
    <source>
        <dbReference type="ARBA" id="ARBA00010961"/>
    </source>
</evidence>
<evidence type="ECO:0000256" key="6">
    <source>
        <dbReference type="RuleBase" id="RU365089"/>
    </source>
</evidence>
<proteinExistence type="inferred from homology"/>
<evidence type="ECO:0000256" key="1">
    <source>
        <dbReference type="ARBA" id="ARBA00002190"/>
    </source>
</evidence>
<sequence>MKLENDKAGQEIYTFMFMDGIVFKVKDDGEIIKKTAYVVLGVNIDGFKEVLGIYRWGMSSKMCKQ</sequence>
<gene>
    <name evidence="7" type="ORF">OSSY52_00280</name>
</gene>
<dbReference type="AlphaFoldDB" id="A0A7G1G4T3"/>
<keyword evidence="3 6" id="KW-0815">Transposition</keyword>
<keyword evidence="6" id="KW-0814">Transposable element</keyword>
<organism evidence="7 8">
    <name type="scientific">Tepiditoga spiralis</name>
    <dbReference type="NCBI Taxonomy" id="2108365"/>
    <lineage>
        <taxon>Bacteria</taxon>
        <taxon>Thermotogati</taxon>
        <taxon>Thermotogota</taxon>
        <taxon>Thermotogae</taxon>
        <taxon>Petrotogales</taxon>
        <taxon>Petrotogaceae</taxon>
        <taxon>Tepiditoga</taxon>
    </lineage>
</organism>
<name>A0A7G1G4T3_9BACT</name>
<evidence type="ECO:0000256" key="4">
    <source>
        <dbReference type="ARBA" id="ARBA00023125"/>
    </source>
</evidence>
<dbReference type="Proteomes" id="UP000516361">
    <property type="component" value="Chromosome"/>
</dbReference>
<keyword evidence="8" id="KW-1185">Reference proteome</keyword>
<keyword evidence="4 6" id="KW-0238">DNA-binding</keyword>
<comment type="similarity">
    <text evidence="2 6">Belongs to the transposase mutator family.</text>
</comment>
<dbReference type="InterPro" id="IPR001207">
    <property type="entry name" value="Transposase_mutator"/>
</dbReference>
<dbReference type="PANTHER" id="PTHR33217:SF8">
    <property type="entry name" value="MUTATOR FAMILY TRANSPOSASE"/>
    <property type="match status" value="1"/>
</dbReference>
<keyword evidence="5 6" id="KW-0233">DNA recombination</keyword>
<dbReference type="PANTHER" id="PTHR33217">
    <property type="entry name" value="TRANSPOSASE FOR INSERTION SEQUENCE ELEMENT IS1081"/>
    <property type="match status" value="1"/>
</dbReference>
<protein>
    <recommendedName>
        <fullName evidence="6">Mutator family transposase</fullName>
    </recommendedName>
</protein>
<comment type="function">
    <text evidence="1 6">Required for the transposition of the insertion element.</text>
</comment>
<dbReference type="GO" id="GO:0006313">
    <property type="term" value="P:DNA transposition"/>
    <property type="evidence" value="ECO:0007669"/>
    <property type="project" value="UniProtKB-UniRule"/>
</dbReference>
<reference evidence="7 8" key="1">
    <citation type="submission" date="2018-06" db="EMBL/GenBank/DDBJ databases">
        <title>Genome sequencing of Oceanotoga sp. sy52.</title>
        <authorList>
            <person name="Mori K."/>
        </authorList>
    </citation>
    <scope>NUCLEOTIDE SEQUENCE [LARGE SCALE GENOMIC DNA]</scope>
    <source>
        <strain evidence="8">sy52</strain>
    </source>
</reference>
<dbReference type="GO" id="GO:0004803">
    <property type="term" value="F:transposase activity"/>
    <property type="evidence" value="ECO:0007669"/>
    <property type="project" value="UniProtKB-UniRule"/>
</dbReference>
<dbReference type="Pfam" id="PF00872">
    <property type="entry name" value="Transposase_mut"/>
    <property type="match status" value="1"/>
</dbReference>
<evidence type="ECO:0000313" key="7">
    <source>
        <dbReference type="EMBL" id="BBE29887.1"/>
    </source>
</evidence>
<evidence type="ECO:0000256" key="5">
    <source>
        <dbReference type="ARBA" id="ARBA00023172"/>
    </source>
</evidence>
<evidence type="ECO:0000313" key="8">
    <source>
        <dbReference type="Proteomes" id="UP000516361"/>
    </source>
</evidence>
<evidence type="ECO:0000256" key="3">
    <source>
        <dbReference type="ARBA" id="ARBA00022578"/>
    </source>
</evidence>
<dbReference type="GO" id="GO:0003677">
    <property type="term" value="F:DNA binding"/>
    <property type="evidence" value="ECO:0007669"/>
    <property type="project" value="UniProtKB-UniRule"/>
</dbReference>
<dbReference type="InParanoid" id="A0A7G1G4T3"/>